<dbReference type="EMBL" id="QZEY01000001">
    <property type="protein sequence ID" value="RJL36076.1"/>
    <property type="molecule type" value="Genomic_DNA"/>
</dbReference>
<proteinExistence type="predicted"/>
<keyword evidence="1" id="KW-0472">Membrane</keyword>
<name>A0A3A4BD98_9ACTN</name>
<organism evidence="2 3">
    <name type="scientific">Bailinhaonella thermotolerans</name>
    <dbReference type="NCBI Taxonomy" id="1070861"/>
    <lineage>
        <taxon>Bacteria</taxon>
        <taxon>Bacillati</taxon>
        <taxon>Actinomycetota</taxon>
        <taxon>Actinomycetes</taxon>
        <taxon>Streptosporangiales</taxon>
        <taxon>Streptosporangiaceae</taxon>
        <taxon>Bailinhaonella</taxon>
    </lineage>
</organism>
<dbReference type="RefSeq" id="WP_119925050.1">
    <property type="nucleotide sequence ID" value="NZ_QZEY01000001.1"/>
</dbReference>
<evidence type="ECO:0000313" key="3">
    <source>
        <dbReference type="Proteomes" id="UP000265768"/>
    </source>
</evidence>
<feature type="transmembrane region" description="Helical" evidence="1">
    <location>
        <begin position="26"/>
        <end position="45"/>
    </location>
</feature>
<keyword evidence="3" id="KW-1185">Reference proteome</keyword>
<keyword evidence="1" id="KW-0812">Transmembrane</keyword>
<sequence>MPAITGSLALTVTANGGPVVQVAGGLLLLAAGLILALDFRGWATWHAKAAVRYARRFYGPLLNAERRQRLREREARARTTVFDRVTGVLFAAAGVTMLADLFVGL</sequence>
<gene>
    <name evidence="2" type="ORF">D5H75_04790</name>
</gene>
<keyword evidence="1" id="KW-1133">Transmembrane helix</keyword>
<accession>A0A3A4BD98</accession>
<protein>
    <submittedName>
        <fullName evidence="2">Uncharacterized protein</fullName>
    </submittedName>
</protein>
<dbReference type="AlphaFoldDB" id="A0A3A4BD98"/>
<feature type="transmembrane region" description="Helical" evidence="1">
    <location>
        <begin position="81"/>
        <end position="103"/>
    </location>
</feature>
<reference evidence="2 3" key="1">
    <citation type="submission" date="2018-09" db="EMBL/GenBank/DDBJ databases">
        <title>YIM 75507 draft genome.</title>
        <authorList>
            <person name="Tang S."/>
            <person name="Feng Y."/>
        </authorList>
    </citation>
    <scope>NUCLEOTIDE SEQUENCE [LARGE SCALE GENOMIC DNA]</scope>
    <source>
        <strain evidence="2 3">YIM 75507</strain>
    </source>
</reference>
<dbReference type="Proteomes" id="UP000265768">
    <property type="component" value="Unassembled WGS sequence"/>
</dbReference>
<comment type="caution">
    <text evidence="2">The sequence shown here is derived from an EMBL/GenBank/DDBJ whole genome shotgun (WGS) entry which is preliminary data.</text>
</comment>
<evidence type="ECO:0000313" key="2">
    <source>
        <dbReference type="EMBL" id="RJL36076.1"/>
    </source>
</evidence>
<evidence type="ECO:0000256" key="1">
    <source>
        <dbReference type="SAM" id="Phobius"/>
    </source>
</evidence>